<proteinExistence type="inferred from homology"/>
<dbReference type="InterPro" id="IPR003770">
    <property type="entry name" value="MLTG-like"/>
</dbReference>
<dbReference type="GO" id="GO:0008932">
    <property type="term" value="F:lytic endotransglycosylase activity"/>
    <property type="evidence" value="ECO:0007669"/>
    <property type="project" value="UniProtKB-UniRule"/>
</dbReference>
<evidence type="ECO:0000256" key="6">
    <source>
        <dbReference type="ARBA" id="ARBA00023316"/>
    </source>
</evidence>
<dbReference type="PANTHER" id="PTHR30518">
    <property type="entry name" value="ENDOLYTIC MUREIN TRANSGLYCOSYLASE"/>
    <property type="match status" value="1"/>
</dbReference>
<evidence type="ECO:0000313" key="9">
    <source>
        <dbReference type="Proteomes" id="UP000245380"/>
    </source>
</evidence>
<dbReference type="RefSeq" id="WP_109431059.1">
    <property type="nucleotide sequence ID" value="NZ_MPDK01000017.1"/>
</dbReference>
<accession>A0A2U3D7E4</accession>
<dbReference type="EMBL" id="MPDK01000017">
    <property type="protein sequence ID" value="PWI57197.1"/>
    <property type="molecule type" value="Genomic_DNA"/>
</dbReference>
<evidence type="ECO:0000256" key="4">
    <source>
        <dbReference type="ARBA" id="ARBA00023136"/>
    </source>
</evidence>
<evidence type="ECO:0000256" key="7">
    <source>
        <dbReference type="HAMAP-Rule" id="MF_02065"/>
    </source>
</evidence>
<dbReference type="CDD" id="cd08010">
    <property type="entry name" value="MltG_like"/>
    <property type="match status" value="1"/>
</dbReference>
<sequence length="366" mass="41016">MWNARLTTGTVRRVMIILGVAILFLFLLIAGFFGVINWIAHQPNGKPGQSQWINVRPGMSSVDIADVLTAHGLIQSPLWFRLYLFITQQGADLQAGHYKFQSGMTIAQVVHELKQGAAQYNTVRVTIPEGFTVRQIATVLAAKKVCSYASFMYAVQHDQFSYWFIKALPHNPAIRDRLEGYLFPDTYDFLLGESPKDVLNAMLGEMNQVLTPKRLLAMRQEDLTLTQMLTIASMVEREAKLNRERPLIASVIFNRLHHHPPMRLRIDATVLYAIGDPSILPASAFTVNSPYNTYVDYGLPPGPIANPGLASIEATLHPAKTDYYYYVAKGNGTGASYFATTYQQQLANEAKRQQNLAKRQQNHTGN</sequence>
<evidence type="ECO:0000256" key="5">
    <source>
        <dbReference type="ARBA" id="ARBA00023239"/>
    </source>
</evidence>
<dbReference type="Proteomes" id="UP000245380">
    <property type="component" value="Unassembled WGS sequence"/>
</dbReference>
<dbReference type="Gene3D" id="3.30.1490.480">
    <property type="entry name" value="Endolytic murein transglycosylase"/>
    <property type="match status" value="2"/>
</dbReference>
<feature type="transmembrane region" description="Helical" evidence="7">
    <location>
        <begin position="14"/>
        <end position="40"/>
    </location>
</feature>
<keyword evidence="1 7" id="KW-1003">Cell membrane</keyword>
<feature type="site" description="Important for catalytic activity" evidence="7">
    <location>
        <position position="238"/>
    </location>
</feature>
<dbReference type="EC" id="4.2.2.29" evidence="7"/>
<comment type="function">
    <text evidence="7">Functions as a peptidoglycan terminase that cleaves nascent peptidoglycan strands endolytically to terminate their elongation.</text>
</comment>
<dbReference type="PANTHER" id="PTHR30518:SF2">
    <property type="entry name" value="ENDOLYTIC MUREIN TRANSGLYCOSYLASE"/>
    <property type="match status" value="1"/>
</dbReference>
<comment type="catalytic activity">
    <reaction evidence="7">
        <text>a peptidoglycan chain = a peptidoglycan chain with N-acetyl-1,6-anhydromuramyl-[peptide] at the reducing end + a peptidoglycan chain with N-acetylglucosamine at the non-reducing end.</text>
        <dbReference type="EC" id="4.2.2.29"/>
    </reaction>
</comment>
<dbReference type="GO" id="GO:0071555">
    <property type="term" value="P:cell wall organization"/>
    <property type="evidence" value="ECO:0007669"/>
    <property type="project" value="UniProtKB-KW"/>
</dbReference>
<keyword evidence="3 7" id="KW-1133">Transmembrane helix</keyword>
<keyword evidence="5 7" id="KW-0456">Lyase</keyword>
<evidence type="ECO:0000313" key="8">
    <source>
        <dbReference type="EMBL" id="PWI57197.1"/>
    </source>
</evidence>
<dbReference type="GO" id="GO:0009252">
    <property type="term" value="P:peptidoglycan biosynthetic process"/>
    <property type="evidence" value="ECO:0007669"/>
    <property type="project" value="UniProtKB-UniRule"/>
</dbReference>
<organism evidence="8 9">
    <name type="scientific">Sulfoacidibacillus thermotolerans</name>
    <name type="common">Acidibacillus sulfuroxidans</name>
    <dbReference type="NCBI Taxonomy" id="1765684"/>
    <lineage>
        <taxon>Bacteria</taxon>
        <taxon>Bacillati</taxon>
        <taxon>Bacillota</taxon>
        <taxon>Bacilli</taxon>
        <taxon>Bacillales</taxon>
        <taxon>Alicyclobacillaceae</taxon>
        <taxon>Sulfoacidibacillus</taxon>
    </lineage>
</organism>
<comment type="caution">
    <text evidence="8">The sequence shown here is derived from an EMBL/GenBank/DDBJ whole genome shotgun (WGS) entry which is preliminary data.</text>
</comment>
<name>A0A2U3D7E4_SULT2</name>
<comment type="similarity">
    <text evidence="7">Belongs to the transglycosylase MltG family.</text>
</comment>
<keyword evidence="4 7" id="KW-0472">Membrane</keyword>
<gene>
    <name evidence="7" type="primary">mltG</name>
    <name evidence="8" type="ORF">BM613_10035</name>
</gene>
<dbReference type="HAMAP" id="MF_02065">
    <property type="entry name" value="MltG"/>
    <property type="match status" value="1"/>
</dbReference>
<keyword evidence="6 7" id="KW-0961">Cell wall biogenesis/degradation</keyword>
<dbReference type="Pfam" id="PF02618">
    <property type="entry name" value="YceG"/>
    <property type="match status" value="1"/>
</dbReference>
<evidence type="ECO:0000256" key="2">
    <source>
        <dbReference type="ARBA" id="ARBA00022692"/>
    </source>
</evidence>
<protein>
    <recommendedName>
        <fullName evidence="7">Endolytic murein transglycosylase</fullName>
        <ecNumber evidence="7">4.2.2.29</ecNumber>
    </recommendedName>
    <alternativeName>
        <fullName evidence="7">Peptidoglycan lytic transglycosylase</fullName>
    </alternativeName>
    <alternativeName>
        <fullName evidence="7">Peptidoglycan polymerization terminase</fullName>
    </alternativeName>
</protein>
<reference evidence="8 9" key="1">
    <citation type="submission" date="2016-11" db="EMBL/GenBank/DDBJ databases">
        <title>Comparative genomics of Acidibacillus ferroxidans species.</title>
        <authorList>
            <person name="Oliveira G."/>
            <person name="Nunes G."/>
            <person name="Oliveira R."/>
            <person name="Araujo F."/>
            <person name="Salim A."/>
            <person name="Scholte L."/>
            <person name="Morais D."/>
            <person name="Nancucheo I."/>
            <person name="Johnson D.B."/>
            <person name="Grail B."/>
            <person name="Bittencourt J."/>
            <person name="Valadares R."/>
        </authorList>
    </citation>
    <scope>NUCLEOTIDE SEQUENCE [LARGE SCALE GENOMIC DNA]</scope>
    <source>
        <strain evidence="8 9">Y002</strain>
    </source>
</reference>
<keyword evidence="2 7" id="KW-0812">Transmembrane</keyword>
<dbReference type="AlphaFoldDB" id="A0A2U3D7E4"/>
<keyword evidence="9" id="KW-1185">Reference proteome</keyword>
<comment type="subcellular location">
    <subcellularLocation>
        <location evidence="7">Cell membrane</location>
        <topology evidence="7">Single-pass membrane protein</topology>
    </subcellularLocation>
</comment>
<dbReference type="NCBIfam" id="TIGR00247">
    <property type="entry name" value="endolytic transglycosylase MltG"/>
    <property type="match status" value="1"/>
</dbReference>
<evidence type="ECO:0000256" key="3">
    <source>
        <dbReference type="ARBA" id="ARBA00022989"/>
    </source>
</evidence>
<dbReference type="GO" id="GO:0005886">
    <property type="term" value="C:plasma membrane"/>
    <property type="evidence" value="ECO:0007669"/>
    <property type="project" value="UniProtKB-SubCell"/>
</dbReference>
<evidence type="ECO:0000256" key="1">
    <source>
        <dbReference type="ARBA" id="ARBA00022475"/>
    </source>
</evidence>